<feature type="chain" id="PRO_5039602287" evidence="1">
    <location>
        <begin position="28"/>
        <end position="424"/>
    </location>
</feature>
<dbReference type="OrthoDB" id="2139165at2"/>
<dbReference type="STRING" id="883113.HMPREF9708_00335"/>
<dbReference type="Proteomes" id="UP000006190">
    <property type="component" value="Unassembled WGS sequence"/>
</dbReference>
<accession>H3NHJ6</accession>
<dbReference type="InterPro" id="IPR024079">
    <property type="entry name" value="MetalloPept_cat_dom_sf"/>
</dbReference>
<gene>
    <name evidence="2" type="ORF">HMPREF9708_00335</name>
</gene>
<sequence length="424" mass="48887">MKKAIKRWTLWTIIVLTSLSTLSPVLSPSLETASAQVTSSQTTNQSLDIENQSSEFPTVSYREEQAKLPSDGIVVDPDTLFSDQTLSLDQYYDEIVTQQQPPYSYQPKDYIRDLTTYTTLYIYYQQASEVEVLAPINLAPGQYEFFDNLQLANGNLWDIQFKTRRIYHNALTDDIYEAFNLPNLYTPAMMADVTADKMRIDYILEQTDPDDPYYDQIEEVAELAEQSYTHFANHYNKQALDQVEPYYGLSDKVQASDLTDEIQATIEEALEPVPDHVKEKIGYIGIVARDELITSWNYSRIDAFATPEMNLFFCEDNPLSFGLFYHELGHIIDYASQIYENASSENYQSFSNSDEFIKVFEAEWDEEGSYYQTLVEAFAQGFGSYALEYYKDESMDEIGFKGYGLDGRPLTRAYFEQLFQDLDL</sequence>
<keyword evidence="3" id="KW-1185">Reference proteome</keyword>
<evidence type="ECO:0000313" key="3">
    <source>
        <dbReference type="Proteomes" id="UP000006190"/>
    </source>
</evidence>
<dbReference type="PATRIC" id="fig|883113.3.peg.339"/>
<evidence type="ECO:0000256" key="1">
    <source>
        <dbReference type="SAM" id="SignalP"/>
    </source>
</evidence>
<feature type="signal peptide" evidence="1">
    <location>
        <begin position="1"/>
        <end position="27"/>
    </location>
</feature>
<dbReference type="Gene3D" id="3.40.390.10">
    <property type="entry name" value="Collagenase (Catalytic Domain)"/>
    <property type="match status" value="1"/>
</dbReference>
<proteinExistence type="predicted"/>
<organism evidence="2 3">
    <name type="scientific">Facklamia languida CCUG 37842</name>
    <dbReference type="NCBI Taxonomy" id="883113"/>
    <lineage>
        <taxon>Bacteria</taxon>
        <taxon>Bacillati</taxon>
        <taxon>Bacillota</taxon>
        <taxon>Bacilli</taxon>
        <taxon>Lactobacillales</taxon>
        <taxon>Aerococcaceae</taxon>
        <taxon>Facklamia</taxon>
    </lineage>
</organism>
<dbReference type="EMBL" id="AGEG01000002">
    <property type="protein sequence ID" value="EHR38251.1"/>
    <property type="molecule type" value="Genomic_DNA"/>
</dbReference>
<keyword evidence="1" id="KW-0732">Signal</keyword>
<evidence type="ECO:0000313" key="2">
    <source>
        <dbReference type="EMBL" id="EHR38251.1"/>
    </source>
</evidence>
<comment type="caution">
    <text evidence="2">The sequence shown here is derived from an EMBL/GenBank/DDBJ whole genome shotgun (WGS) entry which is preliminary data.</text>
</comment>
<dbReference type="GO" id="GO:0008237">
    <property type="term" value="F:metallopeptidase activity"/>
    <property type="evidence" value="ECO:0007669"/>
    <property type="project" value="InterPro"/>
</dbReference>
<dbReference type="AlphaFoldDB" id="H3NHJ6"/>
<dbReference type="HOGENOM" id="CLU_646815_0_0_9"/>
<dbReference type="RefSeq" id="WP_006308278.1">
    <property type="nucleotide sequence ID" value="NZ_JH601133.1"/>
</dbReference>
<name>H3NHJ6_9LACT</name>
<protein>
    <submittedName>
        <fullName evidence="2">Uncharacterized protein</fullName>
    </submittedName>
</protein>
<reference evidence="2 3" key="1">
    <citation type="submission" date="2012-01" db="EMBL/GenBank/DDBJ databases">
        <title>The Genome Sequence of Facklamia languida CCUG 37842.</title>
        <authorList>
            <consortium name="The Broad Institute Genome Sequencing Platform"/>
            <person name="Earl A."/>
            <person name="Ward D."/>
            <person name="Feldgarden M."/>
            <person name="Gevers D."/>
            <person name="Huys G."/>
            <person name="Young S.K."/>
            <person name="Zeng Q."/>
            <person name="Gargeya S."/>
            <person name="Fitzgerald M."/>
            <person name="Haas B."/>
            <person name="Abouelleil A."/>
            <person name="Alvarado L."/>
            <person name="Arachchi H.M."/>
            <person name="Berlin A."/>
            <person name="Chapman S.B."/>
            <person name="Gearin G."/>
            <person name="Goldberg J."/>
            <person name="Griggs A."/>
            <person name="Gujja S."/>
            <person name="Hansen M."/>
            <person name="Heiman D."/>
            <person name="Howarth C."/>
            <person name="Larimer J."/>
            <person name="Lui A."/>
            <person name="MacDonald P.J.P."/>
            <person name="McCowen C."/>
            <person name="Montmayeur A."/>
            <person name="Murphy C."/>
            <person name="Neiman D."/>
            <person name="Pearson M."/>
            <person name="Priest M."/>
            <person name="Roberts A."/>
            <person name="Saif S."/>
            <person name="Shea T."/>
            <person name="Sisk P."/>
            <person name="Stolte C."/>
            <person name="Sykes S."/>
            <person name="Wortman J."/>
            <person name="Nusbaum C."/>
            <person name="Birren B."/>
        </authorList>
    </citation>
    <scope>NUCLEOTIDE SEQUENCE [LARGE SCALE GENOMIC DNA]</scope>
    <source>
        <strain evidence="2 3">CCUG 37842</strain>
    </source>
</reference>